<dbReference type="SUPFAM" id="SSF53041">
    <property type="entry name" value="Resolvase-like"/>
    <property type="match status" value="1"/>
</dbReference>
<reference evidence="2 3" key="1">
    <citation type="submission" date="2018-05" db="EMBL/GenBank/DDBJ databases">
        <title>Evolution of GPA BGCs.</title>
        <authorList>
            <person name="Waglechner N."/>
            <person name="Wright G.D."/>
        </authorList>
    </citation>
    <scope>NUCLEOTIDE SEQUENCE [LARGE SCALE GENOMIC DNA]</scope>
    <source>
        <strain evidence="2 3">A82846</strain>
    </source>
</reference>
<dbReference type="EMBL" id="QHKI01000022">
    <property type="protein sequence ID" value="RSM82552.1"/>
    <property type="molecule type" value="Genomic_DNA"/>
</dbReference>
<evidence type="ECO:0000313" key="3">
    <source>
        <dbReference type="Proteomes" id="UP000287547"/>
    </source>
</evidence>
<dbReference type="Gene3D" id="3.40.50.1390">
    <property type="entry name" value="Resolvase, N-terminal catalytic domain"/>
    <property type="match status" value="1"/>
</dbReference>
<comment type="caution">
    <text evidence="2">The sequence shown here is derived from an EMBL/GenBank/DDBJ whole genome shotgun (WGS) entry which is preliminary data.</text>
</comment>
<dbReference type="OrthoDB" id="4500247at2"/>
<protein>
    <recommendedName>
        <fullName evidence="1">Resolvase/invertase-type recombinase catalytic domain-containing protein</fullName>
    </recommendedName>
</protein>
<dbReference type="Proteomes" id="UP000287547">
    <property type="component" value="Unassembled WGS sequence"/>
</dbReference>
<evidence type="ECO:0000313" key="2">
    <source>
        <dbReference type="EMBL" id="RSM82552.1"/>
    </source>
</evidence>
<accession>A0A428Z650</accession>
<proteinExistence type="predicted"/>
<dbReference type="InterPro" id="IPR036162">
    <property type="entry name" value="Resolvase-like_N_sf"/>
</dbReference>
<dbReference type="Pfam" id="PF00239">
    <property type="entry name" value="Resolvase"/>
    <property type="match status" value="1"/>
</dbReference>
<dbReference type="InterPro" id="IPR006119">
    <property type="entry name" value="Resolv_N"/>
</dbReference>
<feature type="domain" description="Resolvase/invertase-type recombinase catalytic" evidence="1">
    <location>
        <begin position="20"/>
        <end position="116"/>
    </location>
</feature>
<gene>
    <name evidence="2" type="ORF">DMH04_25505</name>
</gene>
<dbReference type="RefSeq" id="WP_037253990.1">
    <property type="nucleotide sequence ID" value="NZ_QHKI01000022.1"/>
</dbReference>
<name>A0A428Z650_KIBAR</name>
<dbReference type="AlphaFoldDB" id="A0A428Z650"/>
<dbReference type="GO" id="GO:0003677">
    <property type="term" value="F:DNA binding"/>
    <property type="evidence" value="ECO:0007669"/>
    <property type="project" value="InterPro"/>
</dbReference>
<dbReference type="GO" id="GO:0000150">
    <property type="term" value="F:DNA strand exchange activity"/>
    <property type="evidence" value="ECO:0007669"/>
    <property type="project" value="InterPro"/>
</dbReference>
<organism evidence="2 3">
    <name type="scientific">Kibdelosporangium aridum</name>
    <dbReference type="NCBI Taxonomy" id="2030"/>
    <lineage>
        <taxon>Bacteria</taxon>
        <taxon>Bacillati</taxon>
        <taxon>Actinomycetota</taxon>
        <taxon>Actinomycetes</taxon>
        <taxon>Pseudonocardiales</taxon>
        <taxon>Pseudonocardiaceae</taxon>
        <taxon>Kibdelosporangium</taxon>
    </lineage>
</organism>
<sequence length="121" mass="13513">MPTNSRKPSTESRSGRTSRAVMYIRVGRAEHNSDSAVTAQRAACQRIATTYGATVVREYLDLGRPAQLEYQTELRRLLDDLAAHRDAAFVVISDYARLARDLGGLDTIIRRIRPAGLRSPR</sequence>
<evidence type="ECO:0000259" key="1">
    <source>
        <dbReference type="Pfam" id="PF00239"/>
    </source>
</evidence>